<proteinExistence type="predicted"/>
<organism evidence="1 2">
    <name type="scientific">Chaetomium tenue</name>
    <dbReference type="NCBI Taxonomy" id="1854479"/>
    <lineage>
        <taxon>Eukaryota</taxon>
        <taxon>Fungi</taxon>
        <taxon>Dikarya</taxon>
        <taxon>Ascomycota</taxon>
        <taxon>Pezizomycotina</taxon>
        <taxon>Sordariomycetes</taxon>
        <taxon>Sordariomycetidae</taxon>
        <taxon>Sordariales</taxon>
        <taxon>Chaetomiaceae</taxon>
        <taxon>Chaetomium</taxon>
    </lineage>
</organism>
<keyword evidence="2" id="KW-1185">Reference proteome</keyword>
<dbReference type="EMBL" id="JAGIZQ010000001">
    <property type="protein sequence ID" value="KAH6649770.1"/>
    <property type="molecule type" value="Genomic_DNA"/>
</dbReference>
<dbReference type="Proteomes" id="UP000724584">
    <property type="component" value="Unassembled WGS sequence"/>
</dbReference>
<accession>A0ACB7PLM3</accession>
<name>A0ACB7PLM3_9PEZI</name>
<reference evidence="1 2" key="1">
    <citation type="journal article" date="2021" name="Nat. Commun.">
        <title>Genetic determinants of endophytism in the Arabidopsis root mycobiome.</title>
        <authorList>
            <person name="Mesny F."/>
            <person name="Miyauchi S."/>
            <person name="Thiergart T."/>
            <person name="Pickel B."/>
            <person name="Atanasova L."/>
            <person name="Karlsson M."/>
            <person name="Huettel B."/>
            <person name="Barry K.W."/>
            <person name="Haridas S."/>
            <person name="Chen C."/>
            <person name="Bauer D."/>
            <person name="Andreopoulos W."/>
            <person name="Pangilinan J."/>
            <person name="LaButti K."/>
            <person name="Riley R."/>
            <person name="Lipzen A."/>
            <person name="Clum A."/>
            <person name="Drula E."/>
            <person name="Henrissat B."/>
            <person name="Kohler A."/>
            <person name="Grigoriev I.V."/>
            <person name="Martin F.M."/>
            <person name="Hacquard S."/>
        </authorList>
    </citation>
    <scope>NUCLEOTIDE SEQUENCE [LARGE SCALE GENOMIC DNA]</scope>
    <source>
        <strain evidence="1 2">MPI-SDFR-AT-0079</strain>
    </source>
</reference>
<protein>
    <submittedName>
        <fullName evidence="1">Uncharacterized protein</fullName>
    </submittedName>
</protein>
<evidence type="ECO:0000313" key="2">
    <source>
        <dbReference type="Proteomes" id="UP000724584"/>
    </source>
</evidence>
<sequence length="149" mass="15772">MCVCVCVCVPPCAKDRRRAVCLCTGICAVFRLAAAASPRPQIVLYYIIKTRVADSQMPGREGACQEGRPGAKPPNLGSLFLRPTPGRKRGHGWGKGEGEGRAIGDNFFFSLSPCPGPVLANDNGQANGCGGRTGRTKPSPELIGESERE</sequence>
<evidence type="ECO:0000313" key="1">
    <source>
        <dbReference type="EMBL" id="KAH6649770.1"/>
    </source>
</evidence>
<gene>
    <name evidence="1" type="ORF">F5144DRAFT_21466</name>
</gene>
<comment type="caution">
    <text evidence="1">The sequence shown here is derived from an EMBL/GenBank/DDBJ whole genome shotgun (WGS) entry which is preliminary data.</text>
</comment>